<feature type="compositionally biased region" description="Polar residues" evidence="6">
    <location>
        <begin position="416"/>
        <end position="428"/>
    </location>
</feature>
<evidence type="ECO:0000256" key="3">
    <source>
        <dbReference type="ARBA" id="ARBA00022771"/>
    </source>
</evidence>
<evidence type="ECO:0000256" key="2">
    <source>
        <dbReference type="ARBA" id="ARBA00022723"/>
    </source>
</evidence>
<keyword evidence="3 5" id="KW-0863">Zinc-finger</keyword>
<dbReference type="EMBL" id="CDMY01000897">
    <property type="protein sequence ID" value="CEM36635.1"/>
    <property type="molecule type" value="Genomic_DNA"/>
</dbReference>
<dbReference type="PANTHER" id="PTHR46395:SF1">
    <property type="entry name" value="ADP-RIBOSYLATION FACTOR GTPASE-ACTIVATING PROTEIN 1"/>
    <property type="match status" value="1"/>
</dbReference>
<dbReference type="GO" id="GO:0000139">
    <property type="term" value="C:Golgi membrane"/>
    <property type="evidence" value="ECO:0007669"/>
    <property type="project" value="TreeGrafter"/>
</dbReference>
<evidence type="ECO:0000313" key="9">
    <source>
        <dbReference type="Proteomes" id="UP000041254"/>
    </source>
</evidence>
<dbReference type="PROSITE" id="PS50115">
    <property type="entry name" value="ARFGAP"/>
    <property type="match status" value="1"/>
</dbReference>
<feature type="domain" description="Arf-GAP" evidence="7">
    <location>
        <begin position="6"/>
        <end position="122"/>
    </location>
</feature>
<dbReference type="InterPro" id="IPR038508">
    <property type="entry name" value="ArfGAP_dom_sf"/>
</dbReference>
<dbReference type="Pfam" id="PF01412">
    <property type="entry name" value="ArfGap"/>
    <property type="match status" value="1"/>
</dbReference>
<dbReference type="GO" id="GO:0032012">
    <property type="term" value="P:regulation of ARF protein signal transduction"/>
    <property type="evidence" value="ECO:0007669"/>
    <property type="project" value="TreeGrafter"/>
</dbReference>
<name>A0A0G4GZJ7_VITBC</name>
<reference evidence="8 9" key="1">
    <citation type="submission" date="2014-11" db="EMBL/GenBank/DDBJ databases">
        <authorList>
            <person name="Zhu J."/>
            <person name="Qi W."/>
            <person name="Song R."/>
        </authorList>
    </citation>
    <scope>NUCLEOTIDE SEQUENCE [LARGE SCALE GENOMIC DNA]</scope>
</reference>
<keyword evidence="9" id="KW-1185">Reference proteome</keyword>
<feature type="compositionally biased region" description="Polar residues" evidence="6">
    <location>
        <begin position="172"/>
        <end position="193"/>
    </location>
</feature>
<dbReference type="GO" id="GO:0030100">
    <property type="term" value="P:regulation of endocytosis"/>
    <property type="evidence" value="ECO:0007669"/>
    <property type="project" value="TreeGrafter"/>
</dbReference>
<keyword evidence="2" id="KW-0479">Metal-binding</keyword>
<feature type="compositionally biased region" description="Low complexity" evidence="6">
    <location>
        <begin position="137"/>
        <end position="151"/>
    </location>
</feature>
<feature type="region of interest" description="Disordered" evidence="6">
    <location>
        <begin position="363"/>
        <end position="462"/>
    </location>
</feature>
<proteinExistence type="predicted"/>
<keyword evidence="1" id="KW-0343">GTPase activation</keyword>
<dbReference type="SUPFAM" id="SSF57863">
    <property type="entry name" value="ArfGap/RecO-like zinc finger"/>
    <property type="match status" value="1"/>
</dbReference>
<dbReference type="InterPro" id="IPR037278">
    <property type="entry name" value="ARFGAP/RecO"/>
</dbReference>
<evidence type="ECO:0000256" key="6">
    <source>
        <dbReference type="SAM" id="MobiDB-lite"/>
    </source>
</evidence>
<feature type="compositionally biased region" description="Gly residues" evidence="6">
    <location>
        <begin position="198"/>
        <end position="214"/>
    </location>
</feature>
<gene>
    <name evidence="8" type="ORF">Vbra_19188</name>
</gene>
<evidence type="ECO:0000313" key="8">
    <source>
        <dbReference type="EMBL" id="CEM36635.1"/>
    </source>
</evidence>
<dbReference type="Gene3D" id="1.10.220.150">
    <property type="entry name" value="Arf GTPase activating protein"/>
    <property type="match status" value="1"/>
</dbReference>
<dbReference type="PhylomeDB" id="A0A0G4GZJ7"/>
<dbReference type="OrthoDB" id="983479at2759"/>
<protein>
    <recommendedName>
        <fullName evidence="7">Arf-GAP domain-containing protein</fullName>
    </recommendedName>
</protein>
<evidence type="ECO:0000259" key="7">
    <source>
        <dbReference type="PROSITE" id="PS50115"/>
    </source>
</evidence>
<evidence type="ECO:0000256" key="1">
    <source>
        <dbReference type="ARBA" id="ARBA00022468"/>
    </source>
</evidence>
<evidence type="ECO:0000256" key="5">
    <source>
        <dbReference type="PROSITE-ProRule" id="PRU00288"/>
    </source>
</evidence>
<dbReference type="InParanoid" id="A0A0G4GZJ7"/>
<accession>A0A0G4GZJ7</accession>
<dbReference type="VEuPathDB" id="CryptoDB:Vbra_19188"/>
<dbReference type="GO" id="GO:0005096">
    <property type="term" value="F:GTPase activator activity"/>
    <property type="evidence" value="ECO:0007669"/>
    <property type="project" value="UniProtKB-KW"/>
</dbReference>
<evidence type="ECO:0000256" key="4">
    <source>
        <dbReference type="ARBA" id="ARBA00022833"/>
    </source>
</evidence>
<sequence length="462" mass="48118">MDPETQKFFKRLREEDKSNNKCFDCGAANPQWASVSYGTFICLNCSGIHRGLGVHLSFVRSTSMDTWSAKQLKMMKMGGNAKLKACFEEHGVSTLPIKQKYNTKAAAHFRETVRALAEGKEPPPPLAKGEGQEEAVPGSSAPLTLGSSSSTRTAANNLYPSAEISQAKADMSGTSSNQPNSTANSAGPYSSSYHYGGPATGGGSSSSGGGGMQGFGNPHFQNANGLEGQGGDRSGTSFNLDSLGGGLWSAMSAAQNLAGKAVNKVKATVESAKTEGILETVGDTVRTTTHWVGEKGRQLTDTVTDEQFIKTTTGKISNTANWAVGTVKKGIGSASDWFSEQLHDGPAVSARGQASADALRNLSSGKMQGFGPDSLPPPASSAPPSTFTRATHRPQTDLLGDDEEGAGIVPNAADDMTSSSGGAQQVAGNSGVGEKEPAGWDNDEWGDFNPSEFKKATFGKRA</sequence>
<dbReference type="STRING" id="1169540.A0A0G4GZJ7"/>
<dbReference type="GO" id="GO:0008270">
    <property type="term" value="F:zinc ion binding"/>
    <property type="evidence" value="ECO:0007669"/>
    <property type="project" value="UniProtKB-KW"/>
</dbReference>
<dbReference type="Proteomes" id="UP000041254">
    <property type="component" value="Unassembled WGS sequence"/>
</dbReference>
<feature type="region of interest" description="Disordered" evidence="6">
    <location>
        <begin position="117"/>
        <end position="153"/>
    </location>
</feature>
<keyword evidence="4" id="KW-0862">Zinc</keyword>
<feature type="region of interest" description="Disordered" evidence="6">
    <location>
        <begin position="167"/>
        <end position="237"/>
    </location>
</feature>
<dbReference type="CDD" id="cd08830">
    <property type="entry name" value="ArfGap_ArfGap1"/>
    <property type="match status" value="1"/>
</dbReference>
<dbReference type="PRINTS" id="PR00405">
    <property type="entry name" value="REVINTRACTNG"/>
</dbReference>
<dbReference type="OMA" id="NTANWAV"/>
<dbReference type="AlphaFoldDB" id="A0A0G4GZJ7"/>
<dbReference type="PANTHER" id="PTHR46395">
    <property type="entry name" value="ADP-RIBOSYLATION FACTOR GTPASE-ACTIVATING PROTEIN 1"/>
    <property type="match status" value="1"/>
</dbReference>
<dbReference type="SMART" id="SM00105">
    <property type="entry name" value="ArfGap"/>
    <property type="match status" value="1"/>
</dbReference>
<organism evidence="8 9">
    <name type="scientific">Vitrella brassicaformis (strain CCMP3155)</name>
    <dbReference type="NCBI Taxonomy" id="1169540"/>
    <lineage>
        <taxon>Eukaryota</taxon>
        <taxon>Sar</taxon>
        <taxon>Alveolata</taxon>
        <taxon>Colpodellida</taxon>
        <taxon>Vitrellaceae</taxon>
        <taxon>Vitrella</taxon>
    </lineage>
</organism>
<dbReference type="InterPro" id="IPR001164">
    <property type="entry name" value="ArfGAP_dom"/>
</dbReference>